<keyword evidence="4" id="KW-1015">Disulfide bond</keyword>
<evidence type="ECO:0000256" key="3">
    <source>
        <dbReference type="ARBA" id="ARBA00022737"/>
    </source>
</evidence>
<comment type="caution">
    <text evidence="8">The sequence shown here is derived from an EMBL/GenBank/DDBJ whole genome shotgun (WGS) entry which is preliminary data.</text>
</comment>
<protein>
    <recommendedName>
        <fullName evidence="7">Chitin-binding type-2 domain-containing protein</fullName>
    </recommendedName>
</protein>
<sequence>MASSLAHIILIVLFITLGTVHSKKEKKYFHCTLEGRFPDPKDCGGYIDCLPDDEGTFIKRSGSCLGRAYDPSIKRCVDTEKVEGCKPRHARALVSDPKLDYLCEDIESDFICADCKTLINCVNGTAYPEPCGHKDLCAVKDSEFGGGVCYPGEPEECACEKPNVFHIDKYDPSRFFFCEQEKSDPIIYQCPEDHIFDVNTRQCKSSEGLPECEKIGVFADPSNCTTYYTCIFSKTGWVQKKFTCNNETDSGLMFSEISGMCEDPCEWDDGMFECEAEGRFADPLDCHRYYECILDSSVGEYRKILQECPEGYLWDPNARNNYGHCVLEKSSSSSCASLSITKCTIPDDLCSET</sequence>
<evidence type="ECO:0000256" key="2">
    <source>
        <dbReference type="ARBA" id="ARBA00022729"/>
    </source>
</evidence>
<dbReference type="InterPro" id="IPR051940">
    <property type="entry name" value="Chitin_bind-dev_reg"/>
</dbReference>
<dbReference type="PANTHER" id="PTHR23301:SF0">
    <property type="entry name" value="CHITIN-BINDING TYPE-2 DOMAIN-CONTAINING PROTEIN-RELATED"/>
    <property type="match status" value="1"/>
</dbReference>
<dbReference type="GO" id="GO:0005576">
    <property type="term" value="C:extracellular region"/>
    <property type="evidence" value="ECO:0007669"/>
    <property type="project" value="InterPro"/>
</dbReference>
<evidence type="ECO:0000313" key="9">
    <source>
        <dbReference type="Proteomes" id="UP001381693"/>
    </source>
</evidence>
<keyword evidence="3" id="KW-0677">Repeat</keyword>
<evidence type="ECO:0000256" key="4">
    <source>
        <dbReference type="ARBA" id="ARBA00023157"/>
    </source>
</evidence>
<dbReference type="GO" id="GO:0008061">
    <property type="term" value="F:chitin binding"/>
    <property type="evidence" value="ECO:0007669"/>
    <property type="project" value="UniProtKB-KW"/>
</dbReference>
<feature type="domain" description="Chitin-binding type-2" evidence="7">
    <location>
        <begin position="154"/>
        <end position="214"/>
    </location>
</feature>
<dbReference type="Pfam" id="PF01607">
    <property type="entry name" value="CBM_14"/>
    <property type="match status" value="2"/>
</dbReference>
<reference evidence="8 9" key="1">
    <citation type="submission" date="2023-11" db="EMBL/GenBank/DDBJ databases">
        <title>Halocaridina rubra genome assembly.</title>
        <authorList>
            <person name="Smith C."/>
        </authorList>
    </citation>
    <scope>NUCLEOTIDE SEQUENCE [LARGE SCALE GENOMIC DNA]</scope>
    <source>
        <strain evidence="8">EP-1</strain>
        <tissue evidence="8">Whole</tissue>
    </source>
</reference>
<dbReference type="InterPro" id="IPR002557">
    <property type="entry name" value="Chitin-bd_dom"/>
</dbReference>
<evidence type="ECO:0000256" key="5">
    <source>
        <dbReference type="ARBA" id="ARBA00023180"/>
    </source>
</evidence>
<accession>A0AAN8WAY0</accession>
<feature type="signal peptide" evidence="6">
    <location>
        <begin position="1"/>
        <end position="22"/>
    </location>
</feature>
<keyword evidence="2 6" id="KW-0732">Signal</keyword>
<evidence type="ECO:0000313" key="8">
    <source>
        <dbReference type="EMBL" id="KAK7024268.1"/>
    </source>
</evidence>
<feature type="chain" id="PRO_5043009212" description="Chitin-binding type-2 domain-containing protein" evidence="6">
    <location>
        <begin position="23"/>
        <end position="353"/>
    </location>
</feature>
<dbReference type="PROSITE" id="PS50940">
    <property type="entry name" value="CHIT_BIND_II"/>
    <property type="match status" value="2"/>
</dbReference>
<feature type="domain" description="Chitin-binding type-2" evidence="7">
    <location>
        <begin position="271"/>
        <end position="337"/>
    </location>
</feature>
<dbReference type="Proteomes" id="UP001381693">
    <property type="component" value="Unassembled WGS sequence"/>
</dbReference>
<dbReference type="PANTHER" id="PTHR23301">
    <property type="entry name" value="CHITIN BINDING PERITROPHIN-A"/>
    <property type="match status" value="1"/>
</dbReference>
<dbReference type="SUPFAM" id="SSF57625">
    <property type="entry name" value="Invertebrate chitin-binding proteins"/>
    <property type="match status" value="4"/>
</dbReference>
<keyword evidence="1" id="KW-0147">Chitin-binding</keyword>
<proteinExistence type="predicted"/>
<dbReference type="EMBL" id="JAXCGZ010022786">
    <property type="protein sequence ID" value="KAK7024268.1"/>
    <property type="molecule type" value="Genomic_DNA"/>
</dbReference>
<dbReference type="Gene3D" id="2.170.140.10">
    <property type="entry name" value="Chitin binding domain"/>
    <property type="match status" value="3"/>
</dbReference>
<dbReference type="AlphaFoldDB" id="A0AAN8WAY0"/>
<gene>
    <name evidence="8" type="ORF">SK128_007752</name>
</gene>
<evidence type="ECO:0000259" key="7">
    <source>
        <dbReference type="PROSITE" id="PS50940"/>
    </source>
</evidence>
<dbReference type="SMART" id="SM00494">
    <property type="entry name" value="ChtBD2"/>
    <property type="match status" value="4"/>
</dbReference>
<evidence type="ECO:0000256" key="6">
    <source>
        <dbReference type="SAM" id="SignalP"/>
    </source>
</evidence>
<evidence type="ECO:0000256" key="1">
    <source>
        <dbReference type="ARBA" id="ARBA00022669"/>
    </source>
</evidence>
<keyword evidence="9" id="KW-1185">Reference proteome</keyword>
<organism evidence="8 9">
    <name type="scientific">Halocaridina rubra</name>
    <name type="common">Hawaiian red shrimp</name>
    <dbReference type="NCBI Taxonomy" id="373956"/>
    <lineage>
        <taxon>Eukaryota</taxon>
        <taxon>Metazoa</taxon>
        <taxon>Ecdysozoa</taxon>
        <taxon>Arthropoda</taxon>
        <taxon>Crustacea</taxon>
        <taxon>Multicrustacea</taxon>
        <taxon>Malacostraca</taxon>
        <taxon>Eumalacostraca</taxon>
        <taxon>Eucarida</taxon>
        <taxon>Decapoda</taxon>
        <taxon>Pleocyemata</taxon>
        <taxon>Caridea</taxon>
        <taxon>Atyoidea</taxon>
        <taxon>Atyidae</taxon>
        <taxon>Halocaridina</taxon>
    </lineage>
</organism>
<name>A0AAN8WAY0_HALRR</name>
<keyword evidence="5" id="KW-0325">Glycoprotein</keyword>
<dbReference type="InterPro" id="IPR036508">
    <property type="entry name" value="Chitin-bd_dom_sf"/>
</dbReference>